<dbReference type="Pfam" id="PF03764">
    <property type="entry name" value="EFG_IV"/>
    <property type="match status" value="1"/>
</dbReference>
<organism evidence="9 10">
    <name type="scientific">Roseibium suaedae</name>
    <dbReference type="NCBI Taxonomy" id="735517"/>
    <lineage>
        <taxon>Bacteria</taxon>
        <taxon>Pseudomonadati</taxon>
        <taxon>Pseudomonadota</taxon>
        <taxon>Alphaproteobacteria</taxon>
        <taxon>Hyphomicrobiales</taxon>
        <taxon>Stappiaceae</taxon>
        <taxon>Roseibium</taxon>
    </lineage>
</organism>
<feature type="domain" description="Tr-type G" evidence="8">
    <location>
        <begin position="29"/>
        <end position="303"/>
    </location>
</feature>
<dbReference type="InterPro" id="IPR041095">
    <property type="entry name" value="EFG_II"/>
</dbReference>
<keyword evidence="10" id="KW-1185">Reference proteome</keyword>
<dbReference type="SUPFAM" id="SSF50447">
    <property type="entry name" value="Translation proteins"/>
    <property type="match status" value="1"/>
</dbReference>
<dbReference type="PANTHER" id="PTHR43261:SF7">
    <property type="entry name" value="ELONGATION FACTOR G-LIKE PROTEIN"/>
    <property type="match status" value="1"/>
</dbReference>
<dbReference type="Pfam" id="PF00009">
    <property type="entry name" value="GTP_EFTU"/>
    <property type="match status" value="1"/>
</dbReference>
<dbReference type="GO" id="GO:0003746">
    <property type="term" value="F:translation elongation factor activity"/>
    <property type="evidence" value="ECO:0007669"/>
    <property type="project" value="UniProtKB-KW"/>
</dbReference>
<dbReference type="SUPFAM" id="SSF54211">
    <property type="entry name" value="Ribosomal protein S5 domain 2-like"/>
    <property type="match status" value="1"/>
</dbReference>
<dbReference type="InterPro" id="IPR005225">
    <property type="entry name" value="Small_GTP-bd"/>
</dbReference>
<evidence type="ECO:0000313" key="9">
    <source>
        <dbReference type="EMBL" id="SHN15012.1"/>
    </source>
</evidence>
<evidence type="ECO:0000256" key="2">
    <source>
        <dbReference type="ARBA" id="ARBA00022741"/>
    </source>
</evidence>
<evidence type="ECO:0000256" key="7">
    <source>
        <dbReference type="SAM" id="MobiDB-lite"/>
    </source>
</evidence>
<dbReference type="InterPro" id="IPR020568">
    <property type="entry name" value="Ribosomal_Su5_D2-typ_SF"/>
</dbReference>
<dbReference type="InterPro" id="IPR035647">
    <property type="entry name" value="EFG_III/V"/>
</dbReference>
<dbReference type="OrthoDB" id="9812294at2"/>
<evidence type="ECO:0000256" key="1">
    <source>
        <dbReference type="ARBA" id="ARBA00017872"/>
    </source>
</evidence>
<protein>
    <recommendedName>
        <fullName evidence="1">Elongation factor G</fullName>
    </recommendedName>
</protein>
<dbReference type="SMART" id="SM00838">
    <property type="entry name" value="EFG_C"/>
    <property type="match status" value="1"/>
</dbReference>
<evidence type="ECO:0000256" key="5">
    <source>
        <dbReference type="ARBA" id="ARBA00023134"/>
    </source>
</evidence>
<dbReference type="GO" id="GO:0032790">
    <property type="term" value="P:ribosome disassembly"/>
    <property type="evidence" value="ECO:0007669"/>
    <property type="project" value="TreeGrafter"/>
</dbReference>
<dbReference type="InterPro" id="IPR027417">
    <property type="entry name" value="P-loop_NTPase"/>
</dbReference>
<proteinExistence type="predicted"/>
<dbReference type="InterPro" id="IPR047872">
    <property type="entry name" value="EFG_IV"/>
</dbReference>
<dbReference type="Pfam" id="PF00679">
    <property type="entry name" value="EFG_C"/>
    <property type="match status" value="1"/>
</dbReference>
<name>A0A1M7PDL3_9HYPH</name>
<dbReference type="Gene3D" id="3.30.70.870">
    <property type="entry name" value="Elongation Factor G (Translational Gtpase), domain 3"/>
    <property type="match status" value="1"/>
</dbReference>
<dbReference type="InterPro" id="IPR000795">
    <property type="entry name" value="T_Tr_GTP-bd_dom"/>
</dbReference>
<dbReference type="InterPro" id="IPR009000">
    <property type="entry name" value="Transl_B-barrel_sf"/>
</dbReference>
<evidence type="ECO:0000256" key="6">
    <source>
        <dbReference type="ARBA" id="ARBA00024731"/>
    </source>
</evidence>
<dbReference type="RefSeq" id="WP_084082182.1">
    <property type="nucleotide sequence ID" value="NZ_FRBW01000007.1"/>
</dbReference>
<dbReference type="InterPro" id="IPR000640">
    <property type="entry name" value="EFG_V-like"/>
</dbReference>
<keyword evidence="3 9" id="KW-0251">Elongation factor</keyword>
<dbReference type="SUPFAM" id="SSF54980">
    <property type="entry name" value="EF-G C-terminal domain-like"/>
    <property type="match status" value="2"/>
</dbReference>
<dbReference type="Proteomes" id="UP000186002">
    <property type="component" value="Unassembled WGS sequence"/>
</dbReference>
<dbReference type="GO" id="GO:0005525">
    <property type="term" value="F:GTP binding"/>
    <property type="evidence" value="ECO:0007669"/>
    <property type="project" value="UniProtKB-KW"/>
</dbReference>
<dbReference type="SMART" id="SM00889">
    <property type="entry name" value="EFG_IV"/>
    <property type="match status" value="1"/>
</dbReference>
<dbReference type="InterPro" id="IPR014721">
    <property type="entry name" value="Ribsml_uS5_D2-typ_fold_subgr"/>
</dbReference>
<dbReference type="GO" id="GO:0003924">
    <property type="term" value="F:GTPase activity"/>
    <property type="evidence" value="ECO:0007669"/>
    <property type="project" value="InterPro"/>
</dbReference>
<dbReference type="EMBL" id="FRBW01000007">
    <property type="protein sequence ID" value="SHN15012.1"/>
    <property type="molecule type" value="Genomic_DNA"/>
</dbReference>
<evidence type="ECO:0000259" key="8">
    <source>
        <dbReference type="PROSITE" id="PS51722"/>
    </source>
</evidence>
<dbReference type="CDD" id="cd01434">
    <property type="entry name" value="EFG_mtEFG1_IV"/>
    <property type="match status" value="1"/>
</dbReference>
<reference evidence="9 10" key="1">
    <citation type="submission" date="2016-11" db="EMBL/GenBank/DDBJ databases">
        <authorList>
            <person name="Jaros S."/>
            <person name="Januszkiewicz K."/>
            <person name="Wedrychowicz H."/>
        </authorList>
    </citation>
    <scope>NUCLEOTIDE SEQUENCE [LARGE SCALE GENOMIC DNA]</scope>
    <source>
        <strain evidence="9 10">DSM 22153</strain>
    </source>
</reference>
<dbReference type="GO" id="GO:0097216">
    <property type="term" value="F:guanosine tetraphosphate binding"/>
    <property type="evidence" value="ECO:0007669"/>
    <property type="project" value="UniProtKB-ARBA"/>
</dbReference>
<dbReference type="SMART" id="SM00382">
    <property type="entry name" value="AAA"/>
    <property type="match status" value="1"/>
</dbReference>
<accession>A0A1M7PDL3</accession>
<dbReference type="NCBIfam" id="TIGR00231">
    <property type="entry name" value="small_GTP"/>
    <property type="match status" value="1"/>
</dbReference>
<dbReference type="AlphaFoldDB" id="A0A1M7PDL3"/>
<dbReference type="Gene3D" id="2.40.30.10">
    <property type="entry name" value="Translation factors"/>
    <property type="match status" value="1"/>
</dbReference>
<evidence type="ECO:0000256" key="3">
    <source>
        <dbReference type="ARBA" id="ARBA00022768"/>
    </source>
</evidence>
<dbReference type="Pfam" id="PF14492">
    <property type="entry name" value="EFG_III"/>
    <property type="match status" value="1"/>
</dbReference>
<dbReference type="PROSITE" id="PS51722">
    <property type="entry name" value="G_TR_2"/>
    <property type="match status" value="1"/>
</dbReference>
<dbReference type="Gene3D" id="3.30.70.240">
    <property type="match status" value="1"/>
</dbReference>
<dbReference type="Gene3D" id="3.40.50.300">
    <property type="entry name" value="P-loop containing nucleotide triphosphate hydrolases"/>
    <property type="match status" value="1"/>
</dbReference>
<keyword evidence="2" id="KW-0547">Nucleotide-binding</keyword>
<dbReference type="InterPro" id="IPR003593">
    <property type="entry name" value="AAA+_ATPase"/>
</dbReference>
<dbReference type="PANTHER" id="PTHR43261">
    <property type="entry name" value="TRANSLATION ELONGATION FACTOR G-RELATED"/>
    <property type="match status" value="1"/>
</dbReference>
<dbReference type="PRINTS" id="PR01037">
    <property type="entry name" value="TCRTETOQM"/>
</dbReference>
<evidence type="ECO:0000313" key="10">
    <source>
        <dbReference type="Proteomes" id="UP000186002"/>
    </source>
</evidence>
<dbReference type="CDD" id="cd03713">
    <property type="entry name" value="EFG_mtEFG_C"/>
    <property type="match status" value="1"/>
</dbReference>
<dbReference type="CDD" id="cd04170">
    <property type="entry name" value="EF-G_bact"/>
    <property type="match status" value="1"/>
</dbReference>
<sequence length="701" mass="74816">MPDKTFQETIPSGRETGEGGRTRNTAGAHGPRCIALTGPFGSGKTTLLEAILARTGAIARQGTVSAGNMTGDASAEARAHGMSVEANFAEVTYLGDTFSFIDCPGSIEFLAEMEGVLPGVDMAIVVAEDDERKLPALQLILKALEAQGIPRMLFLNKIDREARGVRVVLDTLQAASSVPLVLRQLPIWEDGRAVGFIDLALERAHVYHEREESTRIDMSDQDRVRELEARYTMLETLADHDDDLMEALLEDIAPDPAQVFGDLVREMQEGLICPVFFGSGEHGNGVGRMLKALRHEAPGVTQTRKRLGMHAQGPALEVLKTLHTPHGGKLSVARVLSGTVSDGDVVTDPRGGENRVSGVFSLLGQQASKRGVASEGELVGLGRLDTVMTGDILSDKAVPSSGARSYPYPVLALSLRAGRRQDDVRLSAALAKLTEEDPSLIARQSQDSGETILEGQGEMHLRVAQEKLTGKFGLVIETGTPAIPYAETIRSGTDIRARHKKQSGGHGQFGDVALEIRPQERGAGAAFSDRITGGVVPKQYIPSVREGVLEALQKGPLGFQVVDVAVCLTDGSYHSVDSSDQAFRMAAIQGMREGLEACKPVLLEPVLKVTIQCPADVTAKVNAIVSARRGQLLGFDARDGWAGWDEVQALIPQAETSDLIIELRSASAGVASYFAAFDHMAEVNGKAADQVLSRTGSQAAA</sequence>
<dbReference type="STRING" id="735517.SAMN05444272_4330"/>
<keyword evidence="4" id="KW-0648">Protein biosynthesis</keyword>
<dbReference type="SUPFAM" id="SSF52540">
    <property type="entry name" value="P-loop containing nucleoside triphosphate hydrolases"/>
    <property type="match status" value="1"/>
</dbReference>
<feature type="region of interest" description="Disordered" evidence="7">
    <location>
        <begin position="1"/>
        <end position="30"/>
    </location>
</feature>
<comment type="function">
    <text evidence="6">Catalyzes the GTP-dependent ribosomal translocation step during translation elongation. During this step, the ribosome changes from the pre-translocational (PRE) to the post-translocational (POST) state as the newly formed A-site-bound peptidyl-tRNA and P-site-bound deacylated tRNA move to the P and E sites, respectively. Catalyzes the coordinated movement of the two tRNA molecules, the mRNA and conformational changes in the ribosome.</text>
</comment>
<dbReference type="InterPro" id="IPR005517">
    <property type="entry name" value="Transl_elong_EFG/EF2_IV"/>
</dbReference>
<dbReference type="InterPro" id="IPR035649">
    <property type="entry name" value="EFG_V"/>
</dbReference>
<gene>
    <name evidence="9" type="ORF">SAMN05444272_4330</name>
</gene>
<dbReference type="Gene3D" id="3.30.230.10">
    <property type="match status" value="1"/>
</dbReference>
<evidence type="ECO:0000256" key="4">
    <source>
        <dbReference type="ARBA" id="ARBA00022917"/>
    </source>
</evidence>
<keyword evidence="5" id="KW-0342">GTP-binding</keyword>
<dbReference type="NCBIfam" id="NF009379">
    <property type="entry name" value="PRK12740.1-3"/>
    <property type="match status" value="1"/>
</dbReference>